<keyword evidence="1 3" id="KW-0547">Nucleotide-binding</keyword>
<dbReference type="SMART" id="SM00219">
    <property type="entry name" value="TyrKc"/>
    <property type="match status" value="1"/>
</dbReference>
<proteinExistence type="predicted"/>
<dbReference type="PROSITE" id="PS00109">
    <property type="entry name" value="PROTEIN_KINASE_TYR"/>
    <property type="match status" value="1"/>
</dbReference>
<accession>A0A183FQY2</accession>
<dbReference type="InterPro" id="IPR020635">
    <property type="entry name" value="Tyr_kinase_cat_dom"/>
</dbReference>
<evidence type="ECO:0000256" key="1">
    <source>
        <dbReference type="ARBA" id="ARBA00022741"/>
    </source>
</evidence>
<dbReference type="GO" id="GO:0004713">
    <property type="term" value="F:protein tyrosine kinase activity"/>
    <property type="evidence" value="ECO:0007669"/>
    <property type="project" value="InterPro"/>
</dbReference>
<keyword evidence="6" id="KW-1185">Reference proteome</keyword>
<dbReference type="InterPro" id="IPR008266">
    <property type="entry name" value="Tyr_kinase_AS"/>
</dbReference>
<sequence length="262" mass="30124">MLLHPIPKQPWELTYDKVTLINKIGAGAFGEVWRGCIHESPSSPPIDVAVKMKKVTEKNKAEIDELYKEARLMRQYKHKNVVAFYGVVIKGSDSAMIVMEFIDGGSLKDYLKKNRSTTVKAKLGYAIDVAVGLVYLHSKTCMHRDVACRNCLIDVKKKIVKISDFGLSKQAESYHIPASEKLAIKWFVRSVVFNRNFFGITRFRQGPEVILKHFYTLKSDVYSYGICLWEIFNNGDTPYKGIRLKEIKKKVGYYLFHKIFLK</sequence>
<dbReference type="PROSITE" id="PS50011">
    <property type="entry name" value="PROTEIN_KINASE_DOM"/>
    <property type="match status" value="1"/>
</dbReference>
<dbReference type="Gene3D" id="3.30.200.20">
    <property type="entry name" value="Phosphorylase Kinase, domain 1"/>
    <property type="match status" value="1"/>
</dbReference>
<dbReference type="InterPro" id="IPR011009">
    <property type="entry name" value="Kinase-like_dom_sf"/>
</dbReference>
<dbReference type="InterPro" id="IPR001245">
    <property type="entry name" value="Ser-Thr/Tyr_kinase_cat_dom"/>
</dbReference>
<protein>
    <submittedName>
        <fullName evidence="7">Protein kinase domain-containing protein</fullName>
    </submittedName>
</protein>
<organism evidence="6 7">
    <name type="scientific">Heligmosomoides polygyrus</name>
    <name type="common">Parasitic roundworm</name>
    <dbReference type="NCBI Taxonomy" id="6339"/>
    <lineage>
        <taxon>Eukaryota</taxon>
        <taxon>Metazoa</taxon>
        <taxon>Ecdysozoa</taxon>
        <taxon>Nematoda</taxon>
        <taxon>Chromadorea</taxon>
        <taxon>Rhabditida</taxon>
        <taxon>Rhabditina</taxon>
        <taxon>Rhabditomorpha</taxon>
        <taxon>Strongyloidea</taxon>
        <taxon>Heligmosomidae</taxon>
        <taxon>Heligmosomoides</taxon>
    </lineage>
</organism>
<dbReference type="EMBL" id="UZAH01026679">
    <property type="protein sequence ID" value="VDO84078.1"/>
    <property type="molecule type" value="Genomic_DNA"/>
</dbReference>
<dbReference type="PRINTS" id="PR00109">
    <property type="entry name" value="TYRKINASE"/>
</dbReference>
<evidence type="ECO:0000256" key="3">
    <source>
        <dbReference type="PROSITE-ProRule" id="PRU10141"/>
    </source>
</evidence>
<evidence type="ECO:0000313" key="5">
    <source>
        <dbReference type="EMBL" id="VDO84078.1"/>
    </source>
</evidence>
<dbReference type="PROSITE" id="PS00107">
    <property type="entry name" value="PROTEIN_KINASE_ATP"/>
    <property type="match status" value="1"/>
</dbReference>
<name>A0A183FQY2_HELPZ</name>
<dbReference type="InterPro" id="IPR000719">
    <property type="entry name" value="Prot_kinase_dom"/>
</dbReference>
<dbReference type="OrthoDB" id="5863201at2759"/>
<feature type="domain" description="Protein kinase" evidence="4">
    <location>
        <begin position="18"/>
        <end position="262"/>
    </location>
</feature>
<reference evidence="5 6" key="1">
    <citation type="submission" date="2018-11" db="EMBL/GenBank/DDBJ databases">
        <authorList>
            <consortium name="Pathogen Informatics"/>
        </authorList>
    </citation>
    <scope>NUCLEOTIDE SEQUENCE [LARGE SCALE GENOMIC DNA]</scope>
</reference>
<evidence type="ECO:0000256" key="2">
    <source>
        <dbReference type="ARBA" id="ARBA00022840"/>
    </source>
</evidence>
<dbReference type="Pfam" id="PF07714">
    <property type="entry name" value="PK_Tyr_Ser-Thr"/>
    <property type="match status" value="1"/>
</dbReference>
<evidence type="ECO:0000313" key="7">
    <source>
        <dbReference type="WBParaSite" id="HPBE_0001019001-mRNA-1"/>
    </source>
</evidence>
<feature type="binding site" evidence="3">
    <location>
        <position position="51"/>
    </location>
    <ligand>
        <name>ATP</name>
        <dbReference type="ChEBI" id="CHEBI:30616"/>
    </ligand>
</feature>
<dbReference type="PANTHER" id="PTHR24418">
    <property type="entry name" value="TYROSINE-PROTEIN KINASE"/>
    <property type="match status" value="1"/>
</dbReference>
<dbReference type="AlphaFoldDB" id="A0A183FQY2"/>
<dbReference type="InterPro" id="IPR017441">
    <property type="entry name" value="Protein_kinase_ATP_BS"/>
</dbReference>
<accession>A0A3P8C7A1</accession>
<dbReference type="GO" id="GO:0005524">
    <property type="term" value="F:ATP binding"/>
    <property type="evidence" value="ECO:0007669"/>
    <property type="project" value="UniProtKB-UniRule"/>
</dbReference>
<dbReference type="Proteomes" id="UP000050761">
    <property type="component" value="Unassembled WGS sequence"/>
</dbReference>
<gene>
    <name evidence="5" type="ORF">HPBE_LOCUS10191</name>
</gene>
<dbReference type="WBParaSite" id="HPBE_0001019001-mRNA-1">
    <property type="protein sequence ID" value="HPBE_0001019001-mRNA-1"/>
    <property type="gene ID" value="HPBE_0001019001"/>
</dbReference>
<dbReference type="CDD" id="cd00192">
    <property type="entry name" value="PTKc"/>
    <property type="match status" value="1"/>
</dbReference>
<dbReference type="InterPro" id="IPR050198">
    <property type="entry name" value="Non-receptor_tyrosine_kinases"/>
</dbReference>
<evidence type="ECO:0000259" key="4">
    <source>
        <dbReference type="PROSITE" id="PS50011"/>
    </source>
</evidence>
<keyword evidence="2 3" id="KW-0067">ATP-binding</keyword>
<reference evidence="7" key="2">
    <citation type="submission" date="2019-09" db="UniProtKB">
        <authorList>
            <consortium name="WormBaseParasite"/>
        </authorList>
    </citation>
    <scope>IDENTIFICATION</scope>
</reference>
<evidence type="ECO:0000313" key="6">
    <source>
        <dbReference type="Proteomes" id="UP000050761"/>
    </source>
</evidence>
<dbReference type="Gene3D" id="1.10.510.10">
    <property type="entry name" value="Transferase(Phosphotransferase) domain 1"/>
    <property type="match status" value="1"/>
</dbReference>
<dbReference type="SUPFAM" id="SSF56112">
    <property type="entry name" value="Protein kinase-like (PK-like)"/>
    <property type="match status" value="1"/>
</dbReference>